<comment type="caution">
    <text evidence="2">The sequence shown here is derived from an EMBL/GenBank/DDBJ whole genome shotgun (WGS) entry which is preliminary data.</text>
</comment>
<name>A0A8J3ICD3_9CHLR</name>
<dbReference type="Proteomes" id="UP000612362">
    <property type="component" value="Unassembled WGS sequence"/>
</dbReference>
<evidence type="ECO:0000313" key="2">
    <source>
        <dbReference type="EMBL" id="GHO51436.1"/>
    </source>
</evidence>
<organism evidence="2 3">
    <name type="scientific">Ktedonospora formicarum</name>
    <dbReference type="NCBI Taxonomy" id="2778364"/>
    <lineage>
        <taxon>Bacteria</taxon>
        <taxon>Bacillati</taxon>
        <taxon>Chloroflexota</taxon>
        <taxon>Ktedonobacteria</taxon>
        <taxon>Ktedonobacterales</taxon>
        <taxon>Ktedonobacteraceae</taxon>
        <taxon>Ktedonospora</taxon>
    </lineage>
</organism>
<keyword evidence="3" id="KW-1185">Reference proteome</keyword>
<feature type="region of interest" description="Disordered" evidence="1">
    <location>
        <begin position="49"/>
        <end position="83"/>
    </location>
</feature>
<feature type="compositionally biased region" description="Gly residues" evidence="1">
    <location>
        <begin position="72"/>
        <end position="83"/>
    </location>
</feature>
<protein>
    <submittedName>
        <fullName evidence="2">Uncharacterized protein</fullName>
    </submittedName>
</protein>
<evidence type="ECO:0000313" key="3">
    <source>
        <dbReference type="Proteomes" id="UP000612362"/>
    </source>
</evidence>
<reference evidence="2" key="1">
    <citation type="submission" date="2020-10" db="EMBL/GenBank/DDBJ databases">
        <title>Taxonomic study of unclassified bacteria belonging to the class Ktedonobacteria.</title>
        <authorList>
            <person name="Yabe S."/>
            <person name="Wang C.M."/>
            <person name="Zheng Y."/>
            <person name="Sakai Y."/>
            <person name="Cavaletti L."/>
            <person name="Monciardini P."/>
            <person name="Donadio S."/>
        </authorList>
    </citation>
    <scope>NUCLEOTIDE SEQUENCE</scope>
    <source>
        <strain evidence="2">SOSP1-1</strain>
    </source>
</reference>
<dbReference type="AlphaFoldDB" id="A0A8J3ICD3"/>
<proteinExistence type="predicted"/>
<sequence>MGVKHTTIVNKSIWQTNKKPFHILAAGCADPDGVILTMMVATTAISTRNTRNANMTPPHPLTTEDFPCGGEDISGGRDGFSEK</sequence>
<accession>A0A8J3ICD3</accession>
<gene>
    <name evidence="2" type="ORF">KSX_95990</name>
</gene>
<dbReference type="EMBL" id="BNJF01000012">
    <property type="protein sequence ID" value="GHO51436.1"/>
    <property type="molecule type" value="Genomic_DNA"/>
</dbReference>
<evidence type="ECO:0000256" key="1">
    <source>
        <dbReference type="SAM" id="MobiDB-lite"/>
    </source>
</evidence>